<proteinExistence type="predicted"/>
<evidence type="ECO:0000313" key="2">
    <source>
        <dbReference type="Proteomes" id="UP001057452"/>
    </source>
</evidence>
<accession>A0ACB9X4B1</accession>
<dbReference type="Proteomes" id="UP001057452">
    <property type="component" value="Chromosome 9"/>
</dbReference>
<keyword evidence="2" id="KW-1185">Reference proteome</keyword>
<reference evidence="1" key="1">
    <citation type="submission" date="2022-05" db="EMBL/GenBank/DDBJ databases">
        <title>Chromosome-level genome of Chaenocephalus aceratus.</title>
        <authorList>
            <person name="Park H."/>
        </authorList>
    </citation>
    <scope>NUCLEOTIDE SEQUENCE</scope>
    <source>
        <strain evidence="1">KU_202001</strain>
    </source>
</reference>
<sequence length="88" mass="9883">MAAASLRYIDLSGYLWITGGTWPSSTPCSSACPPRRPRCGGVIWVLALLLALPQYYYSNTDQLPDRVVCYIDWPEYSLLDFKKCECGV</sequence>
<evidence type="ECO:0000313" key="1">
    <source>
        <dbReference type="EMBL" id="KAI4820908.1"/>
    </source>
</evidence>
<protein>
    <submittedName>
        <fullName evidence="1">Uncharacterized protein</fullName>
    </submittedName>
</protein>
<dbReference type="EMBL" id="CM043793">
    <property type="protein sequence ID" value="KAI4820908.1"/>
    <property type="molecule type" value="Genomic_DNA"/>
</dbReference>
<organism evidence="1 2">
    <name type="scientific">Chaenocephalus aceratus</name>
    <name type="common">Blackfin icefish</name>
    <name type="synonym">Chaenichthys aceratus</name>
    <dbReference type="NCBI Taxonomy" id="36190"/>
    <lineage>
        <taxon>Eukaryota</taxon>
        <taxon>Metazoa</taxon>
        <taxon>Chordata</taxon>
        <taxon>Craniata</taxon>
        <taxon>Vertebrata</taxon>
        <taxon>Euteleostomi</taxon>
        <taxon>Actinopterygii</taxon>
        <taxon>Neopterygii</taxon>
        <taxon>Teleostei</taxon>
        <taxon>Neoteleostei</taxon>
        <taxon>Acanthomorphata</taxon>
        <taxon>Eupercaria</taxon>
        <taxon>Perciformes</taxon>
        <taxon>Notothenioidei</taxon>
        <taxon>Channichthyidae</taxon>
        <taxon>Chaenocephalus</taxon>
    </lineage>
</organism>
<name>A0ACB9X4B1_CHAAC</name>
<gene>
    <name evidence="1" type="ORF">KUCAC02_028866</name>
</gene>
<comment type="caution">
    <text evidence="1">The sequence shown here is derived from an EMBL/GenBank/DDBJ whole genome shotgun (WGS) entry which is preliminary data.</text>
</comment>